<reference evidence="4 6" key="2">
    <citation type="journal article" date="2013" name="Nature">
        <title>Insights into bilaterian evolution from three spiralian genomes.</title>
        <authorList>
            <person name="Simakov O."/>
            <person name="Marletaz F."/>
            <person name="Cho S.J."/>
            <person name="Edsinger-Gonzales E."/>
            <person name="Havlak P."/>
            <person name="Hellsten U."/>
            <person name="Kuo D.H."/>
            <person name="Larsson T."/>
            <person name="Lv J."/>
            <person name="Arendt D."/>
            <person name="Savage R."/>
            <person name="Osoegawa K."/>
            <person name="de Jong P."/>
            <person name="Grimwood J."/>
            <person name="Chapman J.A."/>
            <person name="Shapiro H."/>
            <person name="Aerts A."/>
            <person name="Otillar R.P."/>
            <person name="Terry A.Y."/>
            <person name="Boore J.L."/>
            <person name="Grigoriev I.V."/>
            <person name="Lindberg D.R."/>
            <person name="Seaver E.C."/>
            <person name="Weisblat D.A."/>
            <person name="Putnam N.H."/>
            <person name="Rokhsar D.S."/>
        </authorList>
    </citation>
    <scope>NUCLEOTIDE SEQUENCE</scope>
</reference>
<dbReference type="CTD" id="20202575"/>
<dbReference type="Proteomes" id="UP000015101">
    <property type="component" value="Unassembled WGS sequence"/>
</dbReference>
<dbReference type="GO" id="GO:0005634">
    <property type="term" value="C:nucleus"/>
    <property type="evidence" value="ECO:0000318"/>
    <property type="project" value="GO_Central"/>
</dbReference>
<evidence type="ECO:0000313" key="4">
    <source>
        <dbReference type="EMBL" id="ESO09039.1"/>
    </source>
</evidence>
<feature type="compositionally biased region" description="Basic and acidic residues" evidence="3">
    <location>
        <begin position="466"/>
        <end position="488"/>
    </location>
</feature>
<name>T1F175_HELRO</name>
<dbReference type="PANTHER" id="PTHR24200:SF11">
    <property type="entry name" value="TOUCAN, ISOFORM A"/>
    <property type="match status" value="1"/>
</dbReference>
<dbReference type="EnsemblMetazoa" id="HelroT168974">
    <property type="protein sequence ID" value="HelroP168974"/>
    <property type="gene ID" value="HelroG168974"/>
</dbReference>
<reference evidence="6" key="1">
    <citation type="submission" date="2012-12" db="EMBL/GenBank/DDBJ databases">
        <authorList>
            <person name="Hellsten U."/>
            <person name="Grimwood J."/>
            <person name="Chapman J.A."/>
            <person name="Shapiro H."/>
            <person name="Aerts A."/>
            <person name="Otillar R.P."/>
            <person name="Terry A.Y."/>
            <person name="Boore J.L."/>
            <person name="Simakov O."/>
            <person name="Marletaz F."/>
            <person name="Cho S.-J."/>
            <person name="Edsinger-Gonzales E."/>
            <person name="Havlak P."/>
            <person name="Kuo D.-H."/>
            <person name="Larsson T."/>
            <person name="Lv J."/>
            <person name="Arendt D."/>
            <person name="Savage R."/>
            <person name="Osoegawa K."/>
            <person name="de Jong P."/>
            <person name="Lindberg D.R."/>
            <person name="Seaver E.C."/>
            <person name="Weisblat D.A."/>
            <person name="Putnam N.H."/>
            <person name="Grigoriev I.V."/>
            <person name="Rokhsar D.S."/>
        </authorList>
    </citation>
    <scope>NUCLEOTIDE SEQUENCE</scope>
</reference>
<sequence>MYLCIVRSISDPISTLQQREVVVLVAMVVAATTSTPTFSSTALTNSCNIIQQLQKYYGSDPISTLQQREVARNGAARLQKALEINMKIMKDQHQVELTSLQSAHEQQLVELEMRLKHEAETDKRATTEQHKLELENIQTQAENLVRDTHNVCILNILHMLGEDFFALESDDDLSEMKSQHDSEITTVTHEYESKLEVLKSEFTHQLEALKKSYESRINNVTKHYEDIKEHLNEKNVQLHNDYQDMMRRNAREGSGMSTPTSQGSPGTMLSHKYLEQEVDSLRAVMELRNSEINQLRMHNNLMEKQLEEIPKAQLTINSLQQKIENLEAIINLKADYEKDLAEKHNVLLRKLDQESRAKKRLSMNNEELAFRLSQTLNNVDISVDPSTTTTNVLITTTTSTSSPPPKYTNGVRPKSMIATITTTQHSTTTATVQQLPPTSPSNKSTNRLSGPPPTSAKPSGIKLRRPKDDSKQGSDGEERRPQMKPSDV</sequence>
<dbReference type="GO" id="GO:0008017">
    <property type="term" value="F:microtubule binding"/>
    <property type="evidence" value="ECO:0000318"/>
    <property type="project" value="GO_Central"/>
</dbReference>
<reference evidence="5" key="3">
    <citation type="submission" date="2015-06" db="UniProtKB">
        <authorList>
            <consortium name="EnsemblMetazoa"/>
        </authorList>
    </citation>
    <scope>IDENTIFICATION</scope>
</reference>
<dbReference type="OrthoDB" id="2130750at2759"/>
<dbReference type="GeneID" id="20202575"/>
<feature type="compositionally biased region" description="Low complexity" evidence="3">
    <location>
        <begin position="424"/>
        <end position="434"/>
    </location>
</feature>
<evidence type="ECO:0000313" key="5">
    <source>
        <dbReference type="EnsemblMetazoa" id="HelroP168974"/>
    </source>
</evidence>
<dbReference type="AlphaFoldDB" id="T1F175"/>
<feature type="region of interest" description="Disordered" evidence="3">
    <location>
        <begin position="424"/>
        <end position="488"/>
    </location>
</feature>
<organism evidence="5 6">
    <name type="scientific">Helobdella robusta</name>
    <name type="common">Californian leech</name>
    <dbReference type="NCBI Taxonomy" id="6412"/>
    <lineage>
        <taxon>Eukaryota</taxon>
        <taxon>Metazoa</taxon>
        <taxon>Spiralia</taxon>
        <taxon>Lophotrochozoa</taxon>
        <taxon>Annelida</taxon>
        <taxon>Clitellata</taxon>
        <taxon>Hirudinea</taxon>
        <taxon>Rhynchobdellida</taxon>
        <taxon>Glossiphoniidae</taxon>
        <taxon>Helobdella</taxon>
    </lineage>
</organism>
<keyword evidence="6" id="KW-1185">Reference proteome</keyword>
<feature type="coiled-coil region" evidence="2">
    <location>
        <begin position="302"/>
        <end position="339"/>
    </location>
</feature>
<dbReference type="HOGENOM" id="CLU_559316_0_0_1"/>
<dbReference type="InParanoid" id="T1F175"/>
<dbReference type="InterPro" id="IPR051293">
    <property type="entry name" value="MTUS1/CCDC69"/>
</dbReference>
<proteinExistence type="predicted"/>
<gene>
    <name evidence="5" type="primary">20202575</name>
    <name evidence="4" type="ORF">HELRODRAFT_168974</name>
</gene>
<dbReference type="EMBL" id="AMQM01003155">
    <property type="status" value="NOT_ANNOTATED_CDS"/>
    <property type="molecule type" value="Genomic_DNA"/>
</dbReference>
<dbReference type="PANTHER" id="PTHR24200">
    <property type="entry name" value="TOUCAN, ISOFORM A"/>
    <property type="match status" value="1"/>
</dbReference>
<dbReference type="KEGG" id="hro:HELRODRAFT_168974"/>
<keyword evidence="1 2" id="KW-0175">Coiled coil</keyword>
<dbReference type="OMA" id="VTHEYES"/>
<evidence type="ECO:0000256" key="1">
    <source>
        <dbReference type="ARBA" id="ARBA00023054"/>
    </source>
</evidence>
<evidence type="ECO:0000256" key="3">
    <source>
        <dbReference type="SAM" id="MobiDB-lite"/>
    </source>
</evidence>
<evidence type="ECO:0000256" key="2">
    <source>
        <dbReference type="SAM" id="Coils"/>
    </source>
</evidence>
<dbReference type="eggNOG" id="ENOG502QPVG">
    <property type="taxonomic scope" value="Eukaryota"/>
</dbReference>
<protein>
    <submittedName>
        <fullName evidence="4 5">Uncharacterized protein</fullName>
    </submittedName>
</protein>
<feature type="region of interest" description="Disordered" evidence="3">
    <location>
        <begin position="395"/>
        <end position="414"/>
    </location>
</feature>
<evidence type="ECO:0000313" key="6">
    <source>
        <dbReference type="Proteomes" id="UP000015101"/>
    </source>
</evidence>
<dbReference type="RefSeq" id="XP_009013061.1">
    <property type="nucleotide sequence ID" value="XM_009014813.1"/>
</dbReference>
<dbReference type="STRING" id="6412.T1F175"/>
<dbReference type="EMBL" id="KB096023">
    <property type="protein sequence ID" value="ESO09039.1"/>
    <property type="molecule type" value="Genomic_DNA"/>
</dbReference>
<accession>T1F175</accession>